<protein>
    <submittedName>
        <fullName evidence="2">Choice-of-anchor B family protein</fullName>
    </submittedName>
</protein>
<evidence type="ECO:0000256" key="1">
    <source>
        <dbReference type="SAM" id="SignalP"/>
    </source>
</evidence>
<dbReference type="Proteomes" id="UP001596122">
    <property type="component" value="Unassembled WGS sequence"/>
</dbReference>
<organism evidence="2 3">
    <name type="scientific">Aquipuribacter nitratireducens</name>
    <dbReference type="NCBI Taxonomy" id="650104"/>
    <lineage>
        <taxon>Bacteria</taxon>
        <taxon>Bacillati</taxon>
        <taxon>Actinomycetota</taxon>
        <taxon>Actinomycetes</taxon>
        <taxon>Micrococcales</taxon>
        <taxon>Intrasporangiaceae</taxon>
        <taxon>Aquipuribacter</taxon>
    </lineage>
</organism>
<dbReference type="InterPro" id="IPR027589">
    <property type="entry name" value="Choice_anch_B"/>
</dbReference>
<dbReference type="SUPFAM" id="SSF69322">
    <property type="entry name" value="Tricorn protease domain 2"/>
    <property type="match status" value="1"/>
</dbReference>
<keyword evidence="3" id="KW-1185">Reference proteome</keyword>
<proteinExistence type="predicted"/>
<gene>
    <name evidence="2" type="ORF">ACFPJ6_11445</name>
</gene>
<dbReference type="PANTHER" id="PTHR38787">
    <property type="entry name" value="REGULATORY P DOMAIN-CONTAINING PROTEIN"/>
    <property type="match status" value="1"/>
</dbReference>
<reference evidence="3" key="1">
    <citation type="journal article" date="2019" name="Int. J. Syst. Evol. Microbiol.">
        <title>The Global Catalogue of Microorganisms (GCM) 10K type strain sequencing project: providing services to taxonomists for standard genome sequencing and annotation.</title>
        <authorList>
            <consortium name="The Broad Institute Genomics Platform"/>
            <consortium name="The Broad Institute Genome Sequencing Center for Infectious Disease"/>
            <person name="Wu L."/>
            <person name="Ma J."/>
        </authorList>
    </citation>
    <scope>NUCLEOTIDE SEQUENCE [LARGE SCALE GENOMIC DNA]</scope>
    <source>
        <strain evidence="3">CCUG 43114</strain>
    </source>
</reference>
<keyword evidence="1" id="KW-0732">Signal</keyword>
<feature type="chain" id="PRO_5045535265" evidence="1">
    <location>
        <begin position="22"/>
        <end position="486"/>
    </location>
</feature>
<dbReference type="EMBL" id="JBHSLD010000009">
    <property type="protein sequence ID" value="MFC5381408.1"/>
    <property type="molecule type" value="Genomic_DNA"/>
</dbReference>
<evidence type="ECO:0000313" key="3">
    <source>
        <dbReference type="Proteomes" id="UP001596122"/>
    </source>
</evidence>
<sequence length="486" mass="52088">MRRTARIGGAAAIVAAMTVVAVQPASGHPVHDFGGDATTVLKGTNYTGVVEDVSPGGVPMEAQSGVRCEDGMAGIFPCHKVDLASFTPLPDLEATFLNDLWGWEDSETGMQVAIVGSFEGTAFVDVTDGENPVYLGTLESSAPGDQGNIWGDVRVYEDTAYIVAEAIDLATYNPATGDLDGFGIQVVDLTQFRGRTGPGTIEKTAQIDDVTQSHNVSLNVETGRMYVVGSVYDVADECGTPNPGFPVLNGSGGALVYDVATDPNAPKLIGCMNADGYSHDIHCVAYSGPDADYQGREICIGSNEDTVTIYDATDASDITVIDRLTYYEEGLEVGDIYTHQGWWSEDQTYFFLGDELDELSGAVPERTTFIWDLTDLDDARVIGEHGDGNTSIDHNMFVLDGLLYQSNYTSGVWLYDSWKADKGRLTMRGYFDVYPADDATAFAGTWGNYPFFGDGKVVATSSDEGLFVLQSRAKSSSTNRGQGGAR</sequence>
<name>A0ABW0GPD2_9MICO</name>
<dbReference type="PANTHER" id="PTHR38787:SF3">
    <property type="entry name" value="REGULATORY P DOMAIN-CONTAINING PROTEIN"/>
    <property type="match status" value="1"/>
</dbReference>
<accession>A0ABW0GPD2</accession>
<dbReference type="NCBIfam" id="TIGR04312">
    <property type="entry name" value="choice_anch_B"/>
    <property type="match status" value="1"/>
</dbReference>
<evidence type="ECO:0000313" key="2">
    <source>
        <dbReference type="EMBL" id="MFC5381408.1"/>
    </source>
</evidence>
<dbReference type="RefSeq" id="WP_340269296.1">
    <property type="nucleotide sequence ID" value="NZ_JBBEOG010000004.1"/>
</dbReference>
<comment type="caution">
    <text evidence="2">The sequence shown here is derived from an EMBL/GenBank/DDBJ whole genome shotgun (WGS) entry which is preliminary data.</text>
</comment>
<feature type="signal peptide" evidence="1">
    <location>
        <begin position="1"/>
        <end position="21"/>
    </location>
</feature>